<gene>
    <name evidence="3" type="ORF">ZYGR_0I03090</name>
</gene>
<evidence type="ECO:0000313" key="3">
    <source>
        <dbReference type="EMBL" id="GAV48013.1"/>
    </source>
</evidence>
<dbReference type="SMR" id="A0A1Q2ZXL0"/>
<dbReference type="InterPro" id="IPR036361">
    <property type="entry name" value="SAP_dom_sf"/>
</dbReference>
<dbReference type="SMART" id="SM00513">
    <property type="entry name" value="SAP"/>
    <property type="match status" value="1"/>
</dbReference>
<dbReference type="AlphaFoldDB" id="A0A1Q2ZXL0"/>
<evidence type="ECO:0000313" key="4">
    <source>
        <dbReference type="Proteomes" id="UP000187013"/>
    </source>
</evidence>
<feature type="region of interest" description="Disordered" evidence="1">
    <location>
        <begin position="65"/>
        <end position="85"/>
    </location>
</feature>
<feature type="compositionally biased region" description="Basic residues" evidence="1">
    <location>
        <begin position="74"/>
        <end position="83"/>
    </location>
</feature>
<dbReference type="InterPro" id="IPR003034">
    <property type="entry name" value="SAP_dom"/>
</dbReference>
<sequence>MLRSLVAIRASRLGLSSHAEPWSQMSLKELKVECKNRGLKVSGKKIELVRRLKNLNITNSNDSHLRIDIDRPKPPRNKSKKQVKPINSNVKLDRNIVLNSRINDTITKENDTTPTINESNVKTSPIEHVQNPPVEHMQEPPVDHFGKSSPIKESKDIITTTRPYANGFSTDQDNYQTNSLALRDKIFLLTSTTCITIWWWWPHMPSFIDQILKSYKYLQSFL</sequence>
<dbReference type="Pfam" id="PF02037">
    <property type="entry name" value="SAP"/>
    <property type="match status" value="1"/>
</dbReference>
<feature type="compositionally biased region" description="Basic and acidic residues" evidence="1">
    <location>
        <begin position="136"/>
        <end position="150"/>
    </location>
</feature>
<dbReference type="Proteomes" id="UP000187013">
    <property type="component" value="Unassembled WGS sequence"/>
</dbReference>
<dbReference type="Gene3D" id="1.10.720.30">
    <property type="entry name" value="SAP domain"/>
    <property type="match status" value="1"/>
</dbReference>
<dbReference type="SUPFAM" id="SSF68906">
    <property type="entry name" value="SAP domain"/>
    <property type="match status" value="1"/>
</dbReference>
<proteinExistence type="predicted"/>
<accession>A0A1Q2ZXL0</accession>
<name>A0A1Q2ZXL0_ZYGRO</name>
<feature type="domain" description="SAP" evidence="2">
    <location>
        <begin position="22"/>
        <end position="56"/>
    </location>
</feature>
<evidence type="ECO:0000259" key="2">
    <source>
        <dbReference type="PROSITE" id="PS50800"/>
    </source>
</evidence>
<comment type="caution">
    <text evidence="3">The sequence shown here is derived from an EMBL/GenBank/DDBJ whole genome shotgun (WGS) entry which is preliminary data.</text>
</comment>
<protein>
    <recommendedName>
        <fullName evidence="2">SAP domain-containing protein</fullName>
    </recommendedName>
</protein>
<dbReference type="PROSITE" id="PS50800">
    <property type="entry name" value="SAP"/>
    <property type="match status" value="1"/>
</dbReference>
<reference evidence="3 4" key="1">
    <citation type="submission" date="2016-08" db="EMBL/GenBank/DDBJ databases">
        <title>Draft genome sequence of allopolyploid Zygosaccharomyces rouxii.</title>
        <authorList>
            <person name="Watanabe J."/>
            <person name="Uehara K."/>
            <person name="Mogi Y."/>
            <person name="Tsukioka Y."/>
        </authorList>
    </citation>
    <scope>NUCLEOTIDE SEQUENCE [LARGE SCALE GENOMIC DNA]</scope>
    <source>
        <strain evidence="3 4">NBRC 110957</strain>
    </source>
</reference>
<dbReference type="OrthoDB" id="3993201at2759"/>
<organism evidence="3 4">
    <name type="scientific">Zygosaccharomyces rouxii</name>
    <dbReference type="NCBI Taxonomy" id="4956"/>
    <lineage>
        <taxon>Eukaryota</taxon>
        <taxon>Fungi</taxon>
        <taxon>Dikarya</taxon>
        <taxon>Ascomycota</taxon>
        <taxon>Saccharomycotina</taxon>
        <taxon>Saccharomycetes</taxon>
        <taxon>Saccharomycetales</taxon>
        <taxon>Saccharomycetaceae</taxon>
        <taxon>Zygosaccharomyces</taxon>
    </lineage>
</organism>
<evidence type="ECO:0000256" key="1">
    <source>
        <dbReference type="SAM" id="MobiDB-lite"/>
    </source>
</evidence>
<dbReference type="EMBL" id="BDGX01000009">
    <property type="protein sequence ID" value="GAV48013.1"/>
    <property type="molecule type" value="Genomic_DNA"/>
</dbReference>
<feature type="region of interest" description="Disordered" evidence="1">
    <location>
        <begin position="131"/>
        <end position="150"/>
    </location>
</feature>